<dbReference type="PANTHER" id="PTHR43685:SF5">
    <property type="entry name" value="GLYCOSYLTRANSFERASE EPSE-RELATED"/>
    <property type="match status" value="1"/>
</dbReference>
<evidence type="ECO:0000256" key="2">
    <source>
        <dbReference type="ARBA" id="ARBA00022676"/>
    </source>
</evidence>
<dbReference type="EMBL" id="FUZU01000002">
    <property type="protein sequence ID" value="SKC77212.1"/>
    <property type="molecule type" value="Genomic_DNA"/>
</dbReference>
<dbReference type="GO" id="GO:0016757">
    <property type="term" value="F:glycosyltransferase activity"/>
    <property type="evidence" value="ECO:0007669"/>
    <property type="project" value="UniProtKB-KW"/>
</dbReference>
<name>A0A1T5LMM5_9BACT</name>
<dbReference type="STRING" id="688867.SAMN05660236_3537"/>
<dbReference type="Proteomes" id="UP000190961">
    <property type="component" value="Unassembled WGS sequence"/>
</dbReference>
<dbReference type="InterPro" id="IPR029044">
    <property type="entry name" value="Nucleotide-diphossugar_trans"/>
</dbReference>
<evidence type="ECO:0000259" key="4">
    <source>
        <dbReference type="Pfam" id="PF00535"/>
    </source>
</evidence>
<dbReference type="PANTHER" id="PTHR43685">
    <property type="entry name" value="GLYCOSYLTRANSFERASE"/>
    <property type="match status" value="1"/>
</dbReference>
<evidence type="ECO:0000256" key="3">
    <source>
        <dbReference type="ARBA" id="ARBA00022679"/>
    </source>
</evidence>
<protein>
    <submittedName>
        <fullName evidence="5">Glycosyltransferase involved in cell wall bisynthesis</fullName>
    </submittedName>
</protein>
<dbReference type="SUPFAM" id="SSF53448">
    <property type="entry name" value="Nucleotide-diphospho-sugar transferases"/>
    <property type="match status" value="1"/>
</dbReference>
<comment type="similarity">
    <text evidence="1">Belongs to the glycosyltransferase 2 family.</text>
</comment>
<dbReference type="Gene3D" id="3.90.550.10">
    <property type="entry name" value="Spore Coat Polysaccharide Biosynthesis Protein SpsA, Chain A"/>
    <property type="match status" value="1"/>
</dbReference>
<evidence type="ECO:0000313" key="6">
    <source>
        <dbReference type="Proteomes" id="UP000190961"/>
    </source>
</evidence>
<dbReference type="Pfam" id="PF00535">
    <property type="entry name" value="Glycos_transf_2"/>
    <property type="match status" value="1"/>
</dbReference>
<evidence type="ECO:0000313" key="5">
    <source>
        <dbReference type="EMBL" id="SKC77212.1"/>
    </source>
</evidence>
<dbReference type="AlphaFoldDB" id="A0A1T5LMM5"/>
<accession>A0A1T5LMM5</accession>
<feature type="domain" description="Glycosyltransferase 2-like" evidence="4">
    <location>
        <begin position="5"/>
        <end position="131"/>
    </location>
</feature>
<dbReference type="InterPro" id="IPR001173">
    <property type="entry name" value="Glyco_trans_2-like"/>
</dbReference>
<gene>
    <name evidence="5" type="ORF">SAMN05660236_3537</name>
</gene>
<keyword evidence="2" id="KW-0328">Glycosyltransferase</keyword>
<dbReference type="RefSeq" id="WP_079688049.1">
    <property type="nucleotide sequence ID" value="NZ_FUZU01000002.1"/>
</dbReference>
<evidence type="ECO:0000256" key="1">
    <source>
        <dbReference type="ARBA" id="ARBA00006739"/>
    </source>
</evidence>
<sequence>MPAISVLMPVYNAEQYLRESIASILSQRFVDFEFFIFNDGSTDRSRDIITSFNDPRIHFIDFSDNRGYVTLLNLGLQKAQGKYIARMDADDVAHPDRFQKQFDFLETNPEYVVCGTRFSVIDRQDVVELPIDNDDIKLKMLYITPFCHPSVMMRANTLQSHDIVYDEYYMPAEDHELWVRLAGYGKFANLPEVLLNYRIHDNNVSLKKRDHNQLESLYKSRLTYINDFFIDVSLKPAEAATLHTLFFKEESFSYDELLTCGELLQRITLRDHTYPVASEKVNDLLAERFFYRCTTSTDIGIKSFILARKFEFGSQSFTAKLKLLIKALLKYSKPVGGR</sequence>
<dbReference type="OrthoDB" id="9815829at2"/>
<reference evidence="5 6" key="1">
    <citation type="submission" date="2017-02" db="EMBL/GenBank/DDBJ databases">
        <authorList>
            <person name="Peterson S.W."/>
        </authorList>
    </citation>
    <scope>NUCLEOTIDE SEQUENCE [LARGE SCALE GENOMIC DNA]</scope>
    <source>
        <strain evidence="5 6">DSM 25262</strain>
    </source>
</reference>
<organism evidence="5 6">
    <name type="scientific">Ohtaekwangia koreensis</name>
    <dbReference type="NCBI Taxonomy" id="688867"/>
    <lineage>
        <taxon>Bacteria</taxon>
        <taxon>Pseudomonadati</taxon>
        <taxon>Bacteroidota</taxon>
        <taxon>Cytophagia</taxon>
        <taxon>Cytophagales</taxon>
        <taxon>Fulvivirgaceae</taxon>
        <taxon>Ohtaekwangia</taxon>
    </lineage>
</organism>
<keyword evidence="6" id="KW-1185">Reference proteome</keyword>
<keyword evidence="3 5" id="KW-0808">Transferase</keyword>
<dbReference type="InterPro" id="IPR050834">
    <property type="entry name" value="Glycosyltransf_2"/>
</dbReference>
<proteinExistence type="inferred from homology"/>